<accession>A0A9K3Q909</accession>
<reference evidence="1" key="2">
    <citation type="submission" date="2021-04" db="EMBL/GenBank/DDBJ databases">
        <authorList>
            <person name="Podell S."/>
        </authorList>
    </citation>
    <scope>NUCLEOTIDE SEQUENCE</scope>
    <source>
        <strain evidence="1">Hildebrandi</strain>
    </source>
</reference>
<reference evidence="1" key="1">
    <citation type="journal article" date="2021" name="Sci. Rep.">
        <title>Diploid genomic architecture of Nitzschia inconspicua, an elite biomass production diatom.</title>
        <authorList>
            <person name="Oliver A."/>
            <person name="Podell S."/>
            <person name="Pinowska A."/>
            <person name="Traller J.C."/>
            <person name="Smith S.R."/>
            <person name="McClure R."/>
            <person name="Beliaev A."/>
            <person name="Bohutskyi P."/>
            <person name="Hill E.A."/>
            <person name="Rabines A."/>
            <person name="Zheng H."/>
            <person name="Allen L.Z."/>
            <person name="Kuo A."/>
            <person name="Grigoriev I.V."/>
            <person name="Allen A.E."/>
            <person name="Hazlebeck D."/>
            <person name="Allen E.E."/>
        </authorList>
    </citation>
    <scope>NUCLEOTIDE SEQUENCE</scope>
    <source>
        <strain evidence="1">Hildebrandi</strain>
    </source>
</reference>
<name>A0A9K3Q909_9STRA</name>
<dbReference type="PANTHER" id="PTHR45661">
    <property type="entry name" value="SURFACE ANTIGEN"/>
    <property type="match status" value="1"/>
</dbReference>
<evidence type="ECO:0000313" key="1">
    <source>
        <dbReference type="EMBL" id="KAG7372749.1"/>
    </source>
</evidence>
<organism evidence="1 2">
    <name type="scientific">Nitzschia inconspicua</name>
    <dbReference type="NCBI Taxonomy" id="303405"/>
    <lineage>
        <taxon>Eukaryota</taxon>
        <taxon>Sar</taxon>
        <taxon>Stramenopiles</taxon>
        <taxon>Ochrophyta</taxon>
        <taxon>Bacillariophyta</taxon>
        <taxon>Bacillariophyceae</taxon>
        <taxon>Bacillariophycidae</taxon>
        <taxon>Bacillariales</taxon>
        <taxon>Bacillariaceae</taxon>
        <taxon>Nitzschia</taxon>
    </lineage>
</organism>
<gene>
    <name evidence="1" type="ORF">IV203_018892</name>
</gene>
<dbReference type="PANTHER" id="PTHR45661:SF3">
    <property type="entry name" value="IG-LIKE DOMAIN-CONTAINING PROTEIN"/>
    <property type="match status" value="1"/>
</dbReference>
<dbReference type="InterPro" id="IPR026906">
    <property type="entry name" value="LRR_5"/>
</dbReference>
<sequence>MTAVVHTVIARRCAEFGKVNPNSYNNIHCDDEDDPPAKARTIQSTSILKARHYPSLARYYRNARKPQQHDRPFHHVSTSVNEDVDVSHRTFYYTGQEGMVDFDKFLFNRLSYKQVVIASSVTEIHPECFAQWKSLEQVLFEHPSQCRVIGSMAFYGCSHLKRLNGQHDETLPESVQIIGSKAFSGCDGLETVTLPSSVISIRRLAFRGCTKLYSVILPSTIQTIGFGSFADCTSLRSIQLPCHLQRLEASIFANCTQLRTIRTTNLDRKKSSRGRSLLDDMDDVDDDDDHDYGTIQLPPSLLSIGNEAFRGCHSLGSNVRLPSAIISIGNHVFEECIRLRDMTLPDNIKEVGDGCFRNCYSLERLALPLDVSFGVSVFERCHNLQQLVDVHTETIIYI</sequence>
<dbReference type="InterPro" id="IPR053139">
    <property type="entry name" value="Surface_bspA-like"/>
</dbReference>
<dbReference type="Pfam" id="PF13306">
    <property type="entry name" value="LRR_5"/>
    <property type="match status" value="3"/>
</dbReference>
<proteinExistence type="predicted"/>
<comment type="caution">
    <text evidence="1">The sequence shown here is derived from an EMBL/GenBank/DDBJ whole genome shotgun (WGS) entry which is preliminary data.</text>
</comment>
<dbReference type="EMBL" id="JAGRRH010000003">
    <property type="protein sequence ID" value="KAG7372749.1"/>
    <property type="molecule type" value="Genomic_DNA"/>
</dbReference>
<protein>
    <submittedName>
        <fullName evidence="1">Leucine rich repeat LRR-containing protein</fullName>
    </submittedName>
</protein>
<evidence type="ECO:0000313" key="2">
    <source>
        <dbReference type="Proteomes" id="UP000693970"/>
    </source>
</evidence>
<dbReference type="OrthoDB" id="10264456at2759"/>
<dbReference type="AlphaFoldDB" id="A0A9K3Q909"/>
<dbReference type="Proteomes" id="UP000693970">
    <property type="component" value="Unassembled WGS sequence"/>
</dbReference>
<keyword evidence="2" id="KW-1185">Reference proteome</keyword>